<sequence length="297" mass="34344">MLHPGVLDRVSSGNFLPLTLGTTMLFCAFAVWIGTQHLWIKDNRYGWTKDNQKIILISKRLWPIYLIRVVLPVLATYILIIYLAAAATDDPAGHIFFHIVTYVPILFLFIGGYSLFLWYYPGYILATNFFRAKEKAKTAEEPDGEQGDLYVYMPFYDIKKHTEMGPVRKNGQVRFLDIFAIYGKREGRFVFLTNGEKVFADKIMQELKERGLDRWILKISRNYSINMLLVLYTIDTRSKTLKLHQEVYDNLLKNLSAAEIEEISTIGPGMKNTLVEDFLVGNDGMDYEGWDDFIPLH</sequence>
<accession>A0A2S9JS64</accession>
<keyword evidence="1" id="KW-0472">Membrane</keyword>
<feature type="transmembrane region" description="Helical" evidence="1">
    <location>
        <begin position="20"/>
        <end position="40"/>
    </location>
</feature>
<proteinExistence type="predicted"/>
<comment type="caution">
    <text evidence="2">The sequence shown here is derived from an EMBL/GenBank/DDBJ whole genome shotgun (WGS) entry which is preliminary data.</text>
</comment>
<dbReference type="AlphaFoldDB" id="A0A2S9JS64"/>
<keyword evidence="1" id="KW-1133">Transmembrane helix</keyword>
<organism evidence="2 3">
    <name type="scientific">Sphingobacterium gobiense</name>
    <dbReference type="NCBI Taxonomy" id="1382456"/>
    <lineage>
        <taxon>Bacteria</taxon>
        <taxon>Pseudomonadati</taxon>
        <taxon>Bacteroidota</taxon>
        <taxon>Sphingobacteriia</taxon>
        <taxon>Sphingobacteriales</taxon>
        <taxon>Sphingobacteriaceae</taxon>
        <taxon>Sphingobacterium</taxon>
    </lineage>
</organism>
<gene>
    <name evidence="2" type="ORF">C5749_01795</name>
</gene>
<feature type="transmembrane region" description="Helical" evidence="1">
    <location>
        <begin position="61"/>
        <end position="83"/>
    </location>
</feature>
<reference evidence="2 3" key="1">
    <citation type="submission" date="2018-02" db="EMBL/GenBank/DDBJ databases">
        <title>The draft genome of Sphingobacterium gobiense H7.</title>
        <authorList>
            <person name="Li L."/>
            <person name="Liu L."/>
            <person name="Zhang X."/>
            <person name="Wang T."/>
            <person name="Liang L."/>
        </authorList>
    </citation>
    <scope>NUCLEOTIDE SEQUENCE [LARGE SCALE GENOMIC DNA]</scope>
    <source>
        <strain evidence="2 3">ACCC 05757</strain>
    </source>
</reference>
<evidence type="ECO:0000313" key="3">
    <source>
        <dbReference type="Proteomes" id="UP000238642"/>
    </source>
</evidence>
<dbReference type="Proteomes" id="UP000238642">
    <property type="component" value="Unassembled WGS sequence"/>
</dbReference>
<feature type="transmembrane region" description="Helical" evidence="1">
    <location>
        <begin position="95"/>
        <end position="120"/>
    </location>
</feature>
<dbReference type="EMBL" id="PVBS01000001">
    <property type="protein sequence ID" value="PRD56048.1"/>
    <property type="molecule type" value="Genomic_DNA"/>
</dbReference>
<evidence type="ECO:0000256" key="1">
    <source>
        <dbReference type="SAM" id="Phobius"/>
    </source>
</evidence>
<name>A0A2S9JS64_9SPHI</name>
<keyword evidence="1" id="KW-0812">Transmembrane</keyword>
<keyword evidence="3" id="KW-1185">Reference proteome</keyword>
<evidence type="ECO:0000313" key="2">
    <source>
        <dbReference type="EMBL" id="PRD56048.1"/>
    </source>
</evidence>
<protein>
    <submittedName>
        <fullName evidence="2">Uncharacterized protein</fullName>
    </submittedName>
</protein>